<keyword evidence="7" id="KW-0963">Cytoplasm</keyword>
<dbReference type="Pfam" id="PF00550">
    <property type="entry name" value="PP-binding"/>
    <property type="match status" value="1"/>
</dbReference>
<feature type="domain" description="Carrier" evidence="8">
    <location>
        <begin position="7"/>
        <end position="82"/>
    </location>
</feature>
<evidence type="ECO:0000313" key="10">
    <source>
        <dbReference type="Proteomes" id="UP001233314"/>
    </source>
</evidence>
<comment type="PTM">
    <text evidence="7">4'-phosphopantetheine is transferred from CoA to a specific serine of apo-ACP by AcpS. This modification is essential for activity because fatty acids are bound in thioester linkage to the sulfhydryl of the prosthetic group.</text>
</comment>
<dbReference type="Proteomes" id="UP001233314">
    <property type="component" value="Unassembled WGS sequence"/>
</dbReference>
<evidence type="ECO:0000313" key="9">
    <source>
        <dbReference type="EMBL" id="MDO7867134.1"/>
    </source>
</evidence>
<evidence type="ECO:0000256" key="5">
    <source>
        <dbReference type="ARBA" id="ARBA00023098"/>
    </source>
</evidence>
<dbReference type="InterPro" id="IPR009081">
    <property type="entry name" value="PP-bd_ACP"/>
</dbReference>
<dbReference type="PANTHER" id="PTHR20863">
    <property type="entry name" value="ACYL CARRIER PROTEIN"/>
    <property type="match status" value="1"/>
</dbReference>
<dbReference type="Gene3D" id="1.10.1200.10">
    <property type="entry name" value="ACP-like"/>
    <property type="match status" value="1"/>
</dbReference>
<comment type="similarity">
    <text evidence="7">Belongs to the acyl carrier protein (ACP) family.</text>
</comment>
<sequence length="82" mass="8848">MPQRDRDEITAGLVELLHLILEVPADTIDPTARLVDDLGVDSLSLVELVLGVEEHFGVRISDAEVARISTLDDAAELITTAV</sequence>
<dbReference type="RefSeq" id="WP_305026539.1">
    <property type="nucleotide sequence ID" value="NZ_JAUQTA010000001.1"/>
</dbReference>
<comment type="subcellular location">
    <subcellularLocation>
        <location evidence="7">Cytoplasm</location>
    </subcellularLocation>
</comment>
<keyword evidence="3 7" id="KW-0597">Phosphoprotein</keyword>
<dbReference type="PANTHER" id="PTHR20863:SF76">
    <property type="entry name" value="CARRIER DOMAIN-CONTAINING PROTEIN"/>
    <property type="match status" value="1"/>
</dbReference>
<evidence type="ECO:0000256" key="4">
    <source>
        <dbReference type="ARBA" id="ARBA00022832"/>
    </source>
</evidence>
<keyword evidence="5 7" id="KW-0443">Lipid metabolism</keyword>
<keyword evidence="2 7" id="KW-0444">Lipid biosynthesis</keyword>
<feature type="modified residue" description="O-(pantetheine 4'-phosphoryl)serine" evidence="7">
    <location>
        <position position="42"/>
    </location>
</feature>
<dbReference type="PROSITE" id="PS50075">
    <property type="entry name" value="CARRIER"/>
    <property type="match status" value="1"/>
</dbReference>
<comment type="function">
    <text evidence="7">Carrier of the growing fatty acid chain in fatty acid biosynthesis.</text>
</comment>
<dbReference type="HAMAP" id="MF_01217">
    <property type="entry name" value="Acyl_carrier"/>
    <property type="match status" value="1"/>
</dbReference>
<evidence type="ECO:0000256" key="7">
    <source>
        <dbReference type="HAMAP-Rule" id="MF_01217"/>
    </source>
</evidence>
<comment type="caution">
    <text evidence="9">The sequence shown here is derived from an EMBL/GenBank/DDBJ whole genome shotgun (WGS) entry which is preliminary data.</text>
</comment>
<evidence type="ECO:0000256" key="3">
    <source>
        <dbReference type="ARBA" id="ARBA00022553"/>
    </source>
</evidence>
<dbReference type="EMBL" id="JAUQTA010000001">
    <property type="protein sequence ID" value="MDO7867134.1"/>
    <property type="molecule type" value="Genomic_DNA"/>
</dbReference>
<evidence type="ECO:0000256" key="1">
    <source>
        <dbReference type="ARBA" id="ARBA00022450"/>
    </source>
</evidence>
<proteinExistence type="inferred from homology"/>
<organism evidence="9 10">
    <name type="scientific">Nocardioides jiangxiensis</name>
    <dbReference type="NCBI Taxonomy" id="3064524"/>
    <lineage>
        <taxon>Bacteria</taxon>
        <taxon>Bacillati</taxon>
        <taxon>Actinomycetota</taxon>
        <taxon>Actinomycetes</taxon>
        <taxon>Propionibacteriales</taxon>
        <taxon>Nocardioidaceae</taxon>
        <taxon>Nocardioides</taxon>
    </lineage>
</organism>
<evidence type="ECO:0000259" key="8">
    <source>
        <dbReference type="PROSITE" id="PS50075"/>
    </source>
</evidence>
<gene>
    <name evidence="7" type="primary">acpP</name>
    <name evidence="9" type="ORF">Q5722_02015</name>
</gene>
<evidence type="ECO:0000256" key="2">
    <source>
        <dbReference type="ARBA" id="ARBA00022516"/>
    </source>
</evidence>
<name>A0ABT9AYS5_9ACTN</name>
<dbReference type="SUPFAM" id="SSF47336">
    <property type="entry name" value="ACP-like"/>
    <property type="match status" value="1"/>
</dbReference>
<dbReference type="InterPro" id="IPR036736">
    <property type="entry name" value="ACP-like_sf"/>
</dbReference>
<accession>A0ABT9AYS5</accession>
<evidence type="ECO:0000256" key="6">
    <source>
        <dbReference type="ARBA" id="ARBA00023160"/>
    </source>
</evidence>
<keyword evidence="4 7" id="KW-0276">Fatty acid metabolism</keyword>
<keyword evidence="10" id="KW-1185">Reference proteome</keyword>
<reference evidence="9 10" key="1">
    <citation type="submission" date="2023-07" db="EMBL/GenBank/DDBJ databases">
        <title>Nocardioides sp. nov WY-20 isolated from soil.</title>
        <authorList>
            <person name="Liu B."/>
            <person name="Wan Y."/>
        </authorList>
    </citation>
    <scope>NUCLEOTIDE SEQUENCE [LARGE SCALE GENOMIC DNA]</scope>
    <source>
        <strain evidence="9 10">WY-20</strain>
    </source>
</reference>
<dbReference type="InterPro" id="IPR003231">
    <property type="entry name" value="ACP"/>
</dbReference>
<keyword evidence="6 7" id="KW-0275">Fatty acid biosynthesis</keyword>
<keyword evidence="1 7" id="KW-0596">Phosphopantetheine</keyword>
<protein>
    <recommendedName>
        <fullName evidence="7">Acyl carrier protein</fullName>
        <shortName evidence="7">ACP</shortName>
    </recommendedName>
</protein>
<comment type="pathway">
    <text evidence="7">Lipid metabolism; fatty acid biosynthesis.</text>
</comment>